<dbReference type="Proteomes" id="UP001185792">
    <property type="component" value="Unassembled WGS sequence"/>
</dbReference>
<sequence>MANVREIDPSTDDGVWTVVTRTSTYLLDFGEMTLLRAPGVGGTDDEDWAVSRLRRDSEDIPLLGVKSCRVGESAQFWVRAADDPDVRTWRITTPVVSIERIS</sequence>
<evidence type="ECO:0000313" key="1">
    <source>
        <dbReference type="EMBL" id="MDV7135809.1"/>
    </source>
</evidence>
<reference evidence="2 4" key="1">
    <citation type="submission" date="2017-10" db="EMBL/GenBank/DDBJ databases">
        <title>The draft genome sequence of Williamsia sp. BULT 1.1 isolated from the semi-arid grassland soils from South Africa.</title>
        <authorList>
            <person name="Kabwe M.H."/>
            <person name="Govender N."/>
            <person name="Mutseka Lunga P."/>
            <person name="Vikram S."/>
            <person name="Makhalanyane T.P."/>
        </authorList>
    </citation>
    <scope>NUCLEOTIDE SEQUENCE [LARGE SCALE GENOMIC DNA]</scope>
    <source>
        <strain evidence="2 4">BULT 1.1</strain>
    </source>
</reference>
<protein>
    <submittedName>
        <fullName evidence="2">Uncharacterized protein</fullName>
    </submittedName>
</protein>
<accession>A0A495K4D0</accession>
<dbReference type="EMBL" id="PEBD01000005">
    <property type="protein sequence ID" value="PHV67821.1"/>
    <property type="molecule type" value="Genomic_DNA"/>
</dbReference>
<reference evidence="3 5" key="2">
    <citation type="submission" date="2018-10" db="EMBL/GenBank/DDBJ databases">
        <title>Sequencing the genomes of 1000 actinobacteria strains.</title>
        <authorList>
            <person name="Klenk H.-P."/>
        </authorList>
    </citation>
    <scope>NUCLEOTIDE SEQUENCE [LARGE SCALE GENOMIC DNA]</scope>
    <source>
        <strain evidence="3 5">DSM 44343</strain>
    </source>
</reference>
<evidence type="ECO:0000313" key="5">
    <source>
        <dbReference type="Proteomes" id="UP000274762"/>
    </source>
</evidence>
<evidence type="ECO:0000313" key="6">
    <source>
        <dbReference type="Proteomes" id="UP001185792"/>
    </source>
</evidence>
<dbReference type="AlphaFoldDB" id="A0A2G3PPX3"/>
<proteinExistence type="predicted"/>
<name>A0A2G3PPX3_WILMA</name>
<evidence type="ECO:0000313" key="2">
    <source>
        <dbReference type="EMBL" id="PHV67821.1"/>
    </source>
</evidence>
<organism evidence="2 4">
    <name type="scientific">Williamsia marianensis</name>
    <dbReference type="NCBI Taxonomy" id="85044"/>
    <lineage>
        <taxon>Bacteria</taxon>
        <taxon>Bacillati</taxon>
        <taxon>Actinomycetota</taxon>
        <taxon>Actinomycetes</taxon>
        <taxon>Mycobacteriales</taxon>
        <taxon>Nocardiaceae</taxon>
        <taxon>Williamsia</taxon>
    </lineage>
</organism>
<gene>
    <name evidence="2" type="ORF">CSW57_08245</name>
    <name evidence="3" type="ORF">DFJ75_2339</name>
    <name evidence="1" type="ORF">R4198_19090</name>
</gene>
<dbReference type="OrthoDB" id="4578460at2"/>
<dbReference type="RefSeq" id="WP_030162983.1">
    <property type="nucleotide sequence ID" value="NZ_CBCRXS010000002.1"/>
</dbReference>
<accession>A0A2G3PPX3</accession>
<dbReference type="EMBL" id="RBKV01000001">
    <property type="protein sequence ID" value="RKR95518.1"/>
    <property type="molecule type" value="Genomic_DNA"/>
</dbReference>
<keyword evidence="6" id="KW-1185">Reference proteome</keyword>
<comment type="caution">
    <text evidence="2">The sequence shown here is derived from an EMBL/GenBank/DDBJ whole genome shotgun (WGS) entry which is preliminary data.</text>
</comment>
<evidence type="ECO:0000313" key="3">
    <source>
        <dbReference type="EMBL" id="RKR95518.1"/>
    </source>
</evidence>
<dbReference type="Proteomes" id="UP000225108">
    <property type="component" value="Unassembled WGS sequence"/>
</dbReference>
<evidence type="ECO:0000313" key="4">
    <source>
        <dbReference type="Proteomes" id="UP000225108"/>
    </source>
</evidence>
<reference evidence="1 6" key="3">
    <citation type="submission" date="2023-10" db="EMBL/GenBank/DDBJ databases">
        <title>Development of a sustainable strategy for remediation of hydrocarbon-contaminated territories based on the waste exchange concept.</title>
        <authorList>
            <person name="Krivoruchko A."/>
        </authorList>
    </citation>
    <scope>NUCLEOTIDE SEQUENCE [LARGE SCALE GENOMIC DNA]</scope>
    <source>
        <strain evidence="1 6">IEGM 1236</strain>
    </source>
</reference>
<dbReference type="Proteomes" id="UP000274762">
    <property type="component" value="Unassembled WGS sequence"/>
</dbReference>
<dbReference type="EMBL" id="JAWLUM010000003">
    <property type="protein sequence ID" value="MDV7135809.1"/>
    <property type="molecule type" value="Genomic_DNA"/>
</dbReference>